<dbReference type="GO" id="GO:0043001">
    <property type="term" value="P:Golgi to plasma membrane protein transport"/>
    <property type="evidence" value="ECO:0007669"/>
    <property type="project" value="TreeGrafter"/>
</dbReference>
<dbReference type="GO" id="GO:0070273">
    <property type="term" value="F:phosphatidylinositol-4-phosphate binding"/>
    <property type="evidence" value="ECO:0007669"/>
    <property type="project" value="InterPro"/>
</dbReference>
<dbReference type="Pfam" id="PF05719">
    <property type="entry name" value="GPP34"/>
    <property type="match status" value="1"/>
</dbReference>
<dbReference type="InterPro" id="IPR032675">
    <property type="entry name" value="LRR_dom_sf"/>
</dbReference>
<dbReference type="AlphaFoldDB" id="A0A814Q4Z0"/>
<dbReference type="GO" id="GO:0007030">
    <property type="term" value="P:Golgi organization"/>
    <property type="evidence" value="ECO:0007669"/>
    <property type="project" value="TreeGrafter"/>
</dbReference>
<evidence type="ECO:0000256" key="1">
    <source>
        <dbReference type="ARBA" id="ARBA00004255"/>
    </source>
</evidence>
<dbReference type="Gene3D" id="3.80.10.10">
    <property type="entry name" value="Ribonuclease Inhibitor"/>
    <property type="match status" value="2"/>
</dbReference>
<dbReference type="Pfam" id="PF13516">
    <property type="entry name" value="LRR_6"/>
    <property type="match status" value="6"/>
</dbReference>
<sequence>MMTSDNIAKGAQHLADALRYNTTLTTLSLWKNQIGDNGAQHLADALRYNTTLTTLSLWKNQIGDNGAKYLAHAFRNNKTLTTLHLYENQIGDNGTLHLADALQYNTTLTILDLRYNEIGDNGAEHLANVLRNNTTLTTLHLYENQIGDNGAQHLTVALRNNTILSTLNLGRNQIGALGAEHLADALRNNTSPRIEDRECWNPLKLKYQLRNVRERLAKSLVDKGICSTEKQNFFLFDMTTHPLSDSIHKTKLIKKVQDSVLTRWPNDPRRMDRRILALIYLAHASDVLENAFTSLSDDDYEVAMKHVRELLDLDPDQETSKYDSKMEIMWAVVAAFNK</sequence>
<evidence type="ECO:0000313" key="6">
    <source>
        <dbReference type="EMBL" id="CAF1115515.1"/>
    </source>
</evidence>
<dbReference type="SUPFAM" id="SSF52047">
    <property type="entry name" value="RNI-like"/>
    <property type="match status" value="1"/>
</dbReference>
<keyword evidence="5" id="KW-0472">Membrane</keyword>
<keyword evidence="4" id="KW-0446">Lipid-binding</keyword>
<dbReference type="GO" id="GO:0005829">
    <property type="term" value="C:cytosol"/>
    <property type="evidence" value="ECO:0007669"/>
    <property type="project" value="TreeGrafter"/>
</dbReference>
<name>A0A814Q4Z0_9BILA</name>
<comment type="similarity">
    <text evidence="2">Belongs to the GOLPH3/VPS74 family.</text>
</comment>
<evidence type="ECO:0000256" key="2">
    <source>
        <dbReference type="ARBA" id="ARBA00007284"/>
    </source>
</evidence>
<evidence type="ECO:0000313" key="7">
    <source>
        <dbReference type="Proteomes" id="UP000663889"/>
    </source>
</evidence>
<gene>
    <name evidence="6" type="ORF">SEV965_LOCUS16618</name>
</gene>
<dbReference type="GO" id="GO:0048194">
    <property type="term" value="P:Golgi vesicle budding"/>
    <property type="evidence" value="ECO:0007669"/>
    <property type="project" value="TreeGrafter"/>
</dbReference>
<proteinExistence type="inferred from homology"/>
<comment type="caution">
    <text evidence="6">The sequence shown here is derived from an EMBL/GenBank/DDBJ whole genome shotgun (WGS) entry which is preliminary data.</text>
</comment>
<reference evidence="6" key="1">
    <citation type="submission" date="2021-02" db="EMBL/GenBank/DDBJ databases">
        <authorList>
            <person name="Nowell W R."/>
        </authorList>
    </citation>
    <scope>NUCLEOTIDE SEQUENCE</scope>
</reference>
<dbReference type="InterPro" id="IPR038261">
    <property type="entry name" value="GPP34-like_sf"/>
</dbReference>
<dbReference type="Proteomes" id="UP000663889">
    <property type="component" value="Unassembled WGS sequence"/>
</dbReference>
<evidence type="ECO:0000256" key="3">
    <source>
        <dbReference type="ARBA" id="ARBA00023034"/>
    </source>
</evidence>
<evidence type="ECO:0000256" key="5">
    <source>
        <dbReference type="ARBA" id="ARBA00023136"/>
    </source>
</evidence>
<dbReference type="Gene3D" id="1.10.3630.10">
    <property type="entry name" value="yeast vps74-n-term truncation variant domain like"/>
    <property type="match status" value="1"/>
</dbReference>
<evidence type="ECO:0000256" key="4">
    <source>
        <dbReference type="ARBA" id="ARBA00023121"/>
    </source>
</evidence>
<dbReference type="GO" id="GO:0031985">
    <property type="term" value="C:Golgi cisterna"/>
    <property type="evidence" value="ECO:0007669"/>
    <property type="project" value="TreeGrafter"/>
</dbReference>
<organism evidence="6 7">
    <name type="scientific">Rotaria sordida</name>
    <dbReference type="NCBI Taxonomy" id="392033"/>
    <lineage>
        <taxon>Eukaryota</taxon>
        <taxon>Metazoa</taxon>
        <taxon>Spiralia</taxon>
        <taxon>Gnathifera</taxon>
        <taxon>Rotifera</taxon>
        <taxon>Eurotatoria</taxon>
        <taxon>Bdelloidea</taxon>
        <taxon>Philodinida</taxon>
        <taxon>Philodinidae</taxon>
        <taxon>Rotaria</taxon>
    </lineage>
</organism>
<dbReference type="EMBL" id="CAJNOU010000917">
    <property type="protein sequence ID" value="CAF1115515.1"/>
    <property type="molecule type" value="Genomic_DNA"/>
</dbReference>
<dbReference type="PANTHER" id="PTHR12704:SF2">
    <property type="entry name" value="GOLGI PHOSPHOPROTEIN 3 HOMOLOG SAURON"/>
    <property type="match status" value="1"/>
</dbReference>
<keyword evidence="3" id="KW-0333">Golgi apparatus</keyword>
<dbReference type="InterPro" id="IPR008628">
    <property type="entry name" value="GPP34-like"/>
</dbReference>
<dbReference type="SMART" id="SM00368">
    <property type="entry name" value="LRR_RI"/>
    <property type="match status" value="6"/>
</dbReference>
<accession>A0A814Q4Z0</accession>
<dbReference type="PANTHER" id="PTHR12704">
    <property type="entry name" value="TRANS-GOLGI PROTEIN GMX33"/>
    <property type="match status" value="1"/>
</dbReference>
<dbReference type="InterPro" id="IPR001611">
    <property type="entry name" value="Leu-rich_rpt"/>
</dbReference>
<dbReference type="GO" id="GO:0006890">
    <property type="term" value="P:retrograde vesicle-mediated transport, Golgi to endoplasmic reticulum"/>
    <property type="evidence" value="ECO:0007669"/>
    <property type="project" value="TreeGrafter"/>
</dbReference>
<dbReference type="GO" id="GO:0005802">
    <property type="term" value="C:trans-Golgi network"/>
    <property type="evidence" value="ECO:0007669"/>
    <property type="project" value="TreeGrafter"/>
</dbReference>
<protein>
    <submittedName>
        <fullName evidence="6">Uncharacterized protein</fullName>
    </submittedName>
</protein>
<dbReference type="GO" id="GO:0000139">
    <property type="term" value="C:Golgi membrane"/>
    <property type="evidence" value="ECO:0007669"/>
    <property type="project" value="UniProtKB-SubCell"/>
</dbReference>
<comment type="subcellular location">
    <subcellularLocation>
        <location evidence="1">Golgi apparatus membrane</location>
        <topology evidence="1">Peripheral membrane protein</topology>
        <orientation evidence="1">Cytoplasmic side</orientation>
    </subcellularLocation>
</comment>